<dbReference type="InterPro" id="IPR021858">
    <property type="entry name" value="Fun_TF"/>
</dbReference>
<proteinExistence type="predicted"/>
<comment type="caution">
    <text evidence="1">The sequence shown here is derived from an EMBL/GenBank/DDBJ whole genome shotgun (WGS) entry which is preliminary data.</text>
</comment>
<accession>A0ABR4M7Y3</accession>
<sequence length="499" mass="55959">MPFEFIDNNAAIDRASRKRIRSRAATGKNLNRTIARSSRAIVPKGTTAAPFRVPASIRNAHKRQYDTDGDVEIEIERPVGDGLQFPVPVPPESRYLVREGMYTSLSTLFFFCGVRHNPLLDSALDNPDNIRSVWVRYFFLDEAYFHCSVATLILCSRNLVKETAQGMRHIAHTYRILQERLCGKEATSDMTIAILVIMAQYERLQGQHARGYIHVQGMKRMIELRGGIMGLGKENWGIILKVLRADLEYALQLGSQTLFSDEGIDVLRAWRPVYVGCGNKGDQVNDLGLDSFLQKNLQPDLWMIFSDIRCLATILNDADAGYRQKLEGVEFHDTIILLGYRLLRIRPLGETSSPNASSGTRMSDLENVVHLSLMAFLVTFLTGLDRQVPDKPLLSHRLGVALKTLTAPDEAGPETQMVRSVLLWTLFIGSVVVFKPVEDEWLTPTTQAAKRALGLSSWEDTKKVLVRFPWVNPLHDRAGIALSSAQKLLEFSSNPGILP</sequence>
<keyword evidence="2" id="KW-1185">Reference proteome</keyword>
<dbReference type="GeneID" id="98146962"/>
<gene>
    <name evidence="1" type="ORF">BJX67DRAFT_376511</name>
</gene>
<dbReference type="PANTHER" id="PTHR37540">
    <property type="entry name" value="TRANSCRIPTION FACTOR (ACR-2), PUTATIVE-RELATED-RELATED"/>
    <property type="match status" value="1"/>
</dbReference>
<dbReference type="RefSeq" id="XP_070891696.1">
    <property type="nucleotide sequence ID" value="XM_071031890.1"/>
</dbReference>
<reference evidence="1 2" key="1">
    <citation type="submission" date="2024-07" db="EMBL/GenBank/DDBJ databases">
        <title>Section-level genome sequencing and comparative genomics of Aspergillus sections Usti and Cavernicolus.</title>
        <authorList>
            <consortium name="Lawrence Berkeley National Laboratory"/>
            <person name="Nybo J.L."/>
            <person name="Vesth T.C."/>
            <person name="Theobald S."/>
            <person name="Frisvad J.C."/>
            <person name="Larsen T.O."/>
            <person name="Kjaerboelling I."/>
            <person name="Rothschild-Mancinelli K."/>
            <person name="Lyhne E.K."/>
            <person name="Kogle M.E."/>
            <person name="Barry K."/>
            <person name="Clum A."/>
            <person name="Na H."/>
            <person name="Ledsgaard L."/>
            <person name="Lin J."/>
            <person name="Lipzen A."/>
            <person name="Kuo A."/>
            <person name="Riley R."/>
            <person name="Mondo S."/>
            <person name="Labutti K."/>
            <person name="Haridas S."/>
            <person name="Pangalinan J."/>
            <person name="Salamov A.A."/>
            <person name="Simmons B.A."/>
            <person name="Magnuson J.K."/>
            <person name="Chen J."/>
            <person name="Drula E."/>
            <person name="Henrissat B."/>
            <person name="Wiebenga A."/>
            <person name="Lubbers R.J."/>
            <person name="Gomes A.C."/>
            <person name="Macurrencykelacurrency M.R."/>
            <person name="Stajich J."/>
            <person name="Grigoriev I.V."/>
            <person name="Mortensen U.H."/>
            <person name="De Vries R.P."/>
            <person name="Baker S.E."/>
            <person name="Andersen M.R."/>
        </authorList>
    </citation>
    <scope>NUCLEOTIDE SEQUENCE [LARGE SCALE GENOMIC DNA]</scope>
    <source>
        <strain evidence="1 2">CBS 449.75</strain>
    </source>
</reference>
<dbReference type="Proteomes" id="UP001610432">
    <property type="component" value="Unassembled WGS sequence"/>
</dbReference>
<name>A0ABR4M7Y3_9EURO</name>
<dbReference type="Pfam" id="PF11951">
    <property type="entry name" value="Fungal_trans_2"/>
    <property type="match status" value="1"/>
</dbReference>
<organism evidence="1 2">
    <name type="scientific">Aspergillus lucknowensis</name>
    <dbReference type="NCBI Taxonomy" id="176173"/>
    <lineage>
        <taxon>Eukaryota</taxon>
        <taxon>Fungi</taxon>
        <taxon>Dikarya</taxon>
        <taxon>Ascomycota</taxon>
        <taxon>Pezizomycotina</taxon>
        <taxon>Eurotiomycetes</taxon>
        <taxon>Eurotiomycetidae</taxon>
        <taxon>Eurotiales</taxon>
        <taxon>Aspergillaceae</taxon>
        <taxon>Aspergillus</taxon>
        <taxon>Aspergillus subgen. Nidulantes</taxon>
    </lineage>
</organism>
<protein>
    <submittedName>
        <fullName evidence="1">Uncharacterized protein</fullName>
    </submittedName>
</protein>
<evidence type="ECO:0000313" key="2">
    <source>
        <dbReference type="Proteomes" id="UP001610432"/>
    </source>
</evidence>
<dbReference type="PANTHER" id="PTHR37540:SF9">
    <property type="entry name" value="ZN(2)-C6 FUNGAL-TYPE DOMAIN-CONTAINING PROTEIN"/>
    <property type="match status" value="1"/>
</dbReference>
<dbReference type="EMBL" id="JBFXLQ010000001">
    <property type="protein sequence ID" value="KAL2872718.1"/>
    <property type="molecule type" value="Genomic_DNA"/>
</dbReference>
<evidence type="ECO:0000313" key="1">
    <source>
        <dbReference type="EMBL" id="KAL2872718.1"/>
    </source>
</evidence>